<dbReference type="RefSeq" id="WP_235980030.1">
    <property type="nucleotide sequence ID" value="NZ_CP011452.2"/>
</dbReference>
<dbReference type="GO" id="GO:0006874">
    <property type="term" value="P:intracellular calcium ion homeostasis"/>
    <property type="evidence" value="ECO:0007669"/>
    <property type="project" value="TreeGrafter"/>
</dbReference>
<gene>
    <name evidence="5" type="primary">yrbG_2</name>
    <name evidence="5" type="ORF">WYH_02748</name>
</gene>
<dbReference type="AlphaFoldDB" id="A0A0F7KTP2"/>
<dbReference type="GO" id="GO:0005886">
    <property type="term" value="C:plasma membrane"/>
    <property type="evidence" value="ECO:0007669"/>
    <property type="project" value="TreeGrafter"/>
</dbReference>
<proteinExistence type="predicted"/>
<dbReference type="GO" id="GO:0008273">
    <property type="term" value="F:calcium, potassium:sodium antiporter activity"/>
    <property type="evidence" value="ECO:0007669"/>
    <property type="project" value="TreeGrafter"/>
</dbReference>
<accession>A0A0F7KTP2</accession>
<evidence type="ECO:0000256" key="2">
    <source>
        <dbReference type="ARBA" id="ARBA00022692"/>
    </source>
</evidence>
<evidence type="ECO:0000256" key="1">
    <source>
        <dbReference type="ARBA" id="ARBA00004141"/>
    </source>
</evidence>
<evidence type="ECO:0000256" key="4">
    <source>
        <dbReference type="ARBA" id="ARBA00023136"/>
    </source>
</evidence>
<reference evidence="5" key="1">
    <citation type="submission" date="2015-05" db="EMBL/GenBank/DDBJ databases">
        <title>The complete genome of Altererythrobacter atlanticus strain 26DY36.</title>
        <authorList>
            <person name="Wu Y.-H."/>
            <person name="Cheng H."/>
            <person name="Wu X.-W."/>
        </authorList>
    </citation>
    <scope>NUCLEOTIDE SEQUENCE [LARGE SCALE GENOMIC DNA]</scope>
    <source>
        <strain evidence="5">26DY36</strain>
    </source>
</reference>
<dbReference type="KEGG" id="aay:WYH_02748"/>
<keyword evidence="4" id="KW-0472">Membrane</keyword>
<name>A0A0F7KTP2_9SPHN</name>
<dbReference type="PANTHER" id="PTHR10846:SF8">
    <property type="entry name" value="INNER MEMBRANE PROTEIN YRBG"/>
    <property type="match status" value="1"/>
</dbReference>
<comment type="subcellular location">
    <subcellularLocation>
        <location evidence="1">Membrane</location>
        <topology evidence="1">Multi-pass membrane protein</topology>
    </subcellularLocation>
</comment>
<dbReference type="PANTHER" id="PTHR10846">
    <property type="entry name" value="SODIUM/POTASSIUM/CALCIUM EXCHANGER"/>
    <property type="match status" value="1"/>
</dbReference>
<dbReference type="Gene3D" id="1.20.1420.30">
    <property type="entry name" value="NCX, central ion-binding region"/>
    <property type="match status" value="2"/>
</dbReference>
<evidence type="ECO:0000256" key="3">
    <source>
        <dbReference type="ARBA" id="ARBA00022989"/>
    </source>
</evidence>
<keyword evidence="2" id="KW-0812">Transmembrane</keyword>
<dbReference type="EMBL" id="CP011452">
    <property type="protein sequence ID" value="AKH43778.1"/>
    <property type="molecule type" value="Genomic_DNA"/>
</dbReference>
<dbReference type="InterPro" id="IPR004837">
    <property type="entry name" value="NaCa_Exmemb"/>
</dbReference>
<dbReference type="InterPro" id="IPR004481">
    <property type="entry name" value="K/Na/Ca-exchanger"/>
</dbReference>
<dbReference type="STRING" id="1267766.WYH_02748"/>
<dbReference type="InterPro" id="IPR044880">
    <property type="entry name" value="NCX_ion-bd_dom_sf"/>
</dbReference>
<evidence type="ECO:0000313" key="5">
    <source>
        <dbReference type="EMBL" id="AKH43778.1"/>
    </source>
</evidence>
<dbReference type="Proteomes" id="UP000034392">
    <property type="component" value="Chromosome"/>
</dbReference>
<keyword evidence="3" id="KW-1133">Transmembrane helix</keyword>
<keyword evidence="6" id="KW-1185">Reference proteome</keyword>
<evidence type="ECO:0000313" key="6">
    <source>
        <dbReference type="Proteomes" id="UP000034392"/>
    </source>
</evidence>
<dbReference type="GO" id="GO:0005262">
    <property type="term" value="F:calcium channel activity"/>
    <property type="evidence" value="ECO:0007669"/>
    <property type="project" value="TreeGrafter"/>
</dbReference>
<dbReference type="PATRIC" id="fig|1267766.3.peg.2784"/>
<dbReference type="Pfam" id="PF01699">
    <property type="entry name" value="Na_Ca_ex"/>
    <property type="match status" value="2"/>
</dbReference>
<protein>
    <submittedName>
        <fullName evidence="5">Inner membrane protein YrbG</fullName>
    </submittedName>
</protein>
<organism evidence="5 6">
    <name type="scientific">Croceibacterium atlanticum</name>
    <dbReference type="NCBI Taxonomy" id="1267766"/>
    <lineage>
        <taxon>Bacteria</taxon>
        <taxon>Pseudomonadati</taxon>
        <taxon>Pseudomonadota</taxon>
        <taxon>Alphaproteobacteria</taxon>
        <taxon>Sphingomonadales</taxon>
        <taxon>Erythrobacteraceae</taxon>
        <taxon>Croceibacterium</taxon>
    </lineage>
</organism>
<sequence length="338" mass="35290">MELSILVPMFAAAAAVVWWAGTRLPAYAAAIARRTGIGQAFAGMLLLGGITSLPELSTAVSAAAIGASSLALNNILGSVAFNILLIAMADAVLGNRPLTSVVAQPATLIQGVLGMLLLAFVAAAVLWQDVGLAGVGIWSLLVFAGCLIAMRIAYRYERRPRWVVIDPGEAETHALEAETQDEPERLYWGMAGLALLILGAGSVLAMTGDEIAVRTGLGSGLVGLIFVALATSLPELSSISSAIRTRHYELAIGEVFGSNIFNLALILVIDLVAPGPPVLGMAGRFEAIAALLGLALTGIYVIGLIERRNRTFLRMGYDSLTAILLYVAAMAFLFTAPS</sequence>